<keyword evidence="2" id="KW-1185">Reference proteome</keyword>
<gene>
    <name evidence="1" type="ORF">AFUS01_LOCUS29265</name>
</gene>
<dbReference type="Proteomes" id="UP000708208">
    <property type="component" value="Unassembled WGS sequence"/>
</dbReference>
<dbReference type="AlphaFoldDB" id="A0A8J2KTI5"/>
<dbReference type="EMBL" id="CAJVCH010430105">
    <property type="protein sequence ID" value="CAG7818784.1"/>
    <property type="molecule type" value="Genomic_DNA"/>
</dbReference>
<organism evidence="1 2">
    <name type="scientific">Allacma fusca</name>
    <dbReference type="NCBI Taxonomy" id="39272"/>
    <lineage>
        <taxon>Eukaryota</taxon>
        <taxon>Metazoa</taxon>
        <taxon>Ecdysozoa</taxon>
        <taxon>Arthropoda</taxon>
        <taxon>Hexapoda</taxon>
        <taxon>Collembola</taxon>
        <taxon>Symphypleona</taxon>
        <taxon>Sminthuridae</taxon>
        <taxon>Allacma</taxon>
    </lineage>
</organism>
<sequence>LPPPAQHTTARVFKREEKCWRRSSVLNFVKLEKRNHVMVGEMVTPGKAESQVTLASRIGPDIRIVHTS</sequence>
<reference evidence="1" key="1">
    <citation type="submission" date="2021-06" db="EMBL/GenBank/DDBJ databases">
        <authorList>
            <person name="Hodson N. C."/>
            <person name="Mongue J. A."/>
            <person name="Jaron S. K."/>
        </authorList>
    </citation>
    <scope>NUCLEOTIDE SEQUENCE</scope>
</reference>
<accession>A0A8J2KTI5</accession>
<proteinExistence type="predicted"/>
<name>A0A8J2KTI5_9HEXA</name>
<feature type="non-terminal residue" evidence="1">
    <location>
        <position position="1"/>
    </location>
</feature>
<evidence type="ECO:0000313" key="2">
    <source>
        <dbReference type="Proteomes" id="UP000708208"/>
    </source>
</evidence>
<evidence type="ECO:0000313" key="1">
    <source>
        <dbReference type="EMBL" id="CAG7818784.1"/>
    </source>
</evidence>
<comment type="caution">
    <text evidence="1">The sequence shown here is derived from an EMBL/GenBank/DDBJ whole genome shotgun (WGS) entry which is preliminary data.</text>
</comment>
<protein>
    <submittedName>
        <fullName evidence="1">Uncharacterized protein</fullName>
    </submittedName>
</protein>